<dbReference type="STRING" id="307507.A0A2V0NNX6"/>
<evidence type="ECO:0000313" key="5">
    <source>
        <dbReference type="Proteomes" id="UP000247498"/>
    </source>
</evidence>
<organism evidence="4 5">
    <name type="scientific">Raphidocelis subcapitata</name>
    <dbReference type="NCBI Taxonomy" id="307507"/>
    <lineage>
        <taxon>Eukaryota</taxon>
        <taxon>Viridiplantae</taxon>
        <taxon>Chlorophyta</taxon>
        <taxon>core chlorophytes</taxon>
        <taxon>Chlorophyceae</taxon>
        <taxon>CS clade</taxon>
        <taxon>Sphaeropleales</taxon>
        <taxon>Selenastraceae</taxon>
        <taxon>Raphidocelis</taxon>
    </lineage>
</organism>
<dbReference type="OrthoDB" id="10258187at2759"/>
<feature type="domain" description="VDE lipocalin" evidence="3">
    <location>
        <begin position="103"/>
        <end position="339"/>
    </location>
</feature>
<dbReference type="InterPro" id="IPR010788">
    <property type="entry name" value="VDE_dom"/>
</dbReference>
<dbReference type="GO" id="GO:0046422">
    <property type="term" value="F:violaxanthin de-epoxidase activity"/>
    <property type="evidence" value="ECO:0007669"/>
    <property type="project" value="InterPro"/>
</dbReference>
<evidence type="ECO:0000259" key="3">
    <source>
        <dbReference type="Pfam" id="PF07137"/>
    </source>
</evidence>
<proteinExistence type="predicted"/>
<dbReference type="Pfam" id="PF07137">
    <property type="entry name" value="VDE"/>
    <property type="match status" value="1"/>
</dbReference>
<dbReference type="PANTHER" id="PTHR33970">
    <property type="entry name" value="VIOLAXANTHIN DE-EPOXIDASE, CHLOROPLASTIC-RELATED"/>
    <property type="match status" value="1"/>
</dbReference>
<protein>
    <recommendedName>
        <fullName evidence="3">VDE lipocalin domain-containing protein</fullName>
    </recommendedName>
</protein>
<evidence type="ECO:0000256" key="2">
    <source>
        <dbReference type="SAM" id="MobiDB-lite"/>
    </source>
</evidence>
<comment type="caution">
    <text evidence="4">The sequence shown here is derived from an EMBL/GenBank/DDBJ whole genome shotgun (WGS) entry which is preliminary data.</text>
</comment>
<reference evidence="4 5" key="1">
    <citation type="journal article" date="2018" name="Sci. Rep.">
        <title>Raphidocelis subcapitata (=Pseudokirchneriella subcapitata) provides an insight into genome evolution and environmental adaptations in the Sphaeropleales.</title>
        <authorList>
            <person name="Suzuki S."/>
            <person name="Yamaguchi H."/>
            <person name="Nakajima N."/>
            <person name="Kawachi M."/>
        </authorList>
    </citation>
    <scope>NUCLEOTIDE SEQUENCE [LARGE SCALE GENOMIC DNA]</scope>
    <source>
        <strain evidence="4 5">NIES-35</strain>
    </source>
</reference>
<dbReference type="FunCoup" id="A0A2V0NNX6">
    <property type="interactions" value="551"/>
</dbReference>
<dbReference type="PANTHER" id="PTHR33970:SF1">
    <property type="entry name" value="VIOLAXANTHIN DE-EPOXIDASE, CHLOROPLASTIC"/>
    <property type="match status" value="1"/>
</dbReference>
<dbReference type="Gene3D" id="2.40.128.20">
    <property type="match status" value="1"/>
</dbReference>
<keyword evidence="5" id="KW-1185">Reference proteome</keyword>
<dbReference type="InterPro" id="IPR044682">
    <property type="entry name" value="VDE"/>
</dbReference>
<evidence type="ECO:0000256" key="1">
    <source>
        <dbReference type="SAM" id="Coils"/>
    </source>
</evidence>
<feature type="region of interest" description="Disordered" evidence="2">
    <location>
        <begin position="20"/>
        <end position="61"/>
    </location>
</feature>
<keyword evidence="1" id="KW-0175">Coiled coil</keyword>
<dbReference type="Proteomes" id="UP000247498">
    <property type="component" value="Unassembled WGS sequence"/>
</dbReference>
<feature type="coiled-coil region" evidence="1">
    <location>
        <begin position="351"/>
        <end position="418"/>
    </location>
</feature>
<dbReference type="AlphaFoldDB" id="A0A2V0NNX6"/>
<accession>A0A2V0NNX6</accession>
<feature type="compositionally biased region" description="Low complexity" evidence="2">
    <location>
        <begin position="52"/>
        <end position="61"/>
    </location>
</feature>
<dbReference type="GO" id="GO:0010028">
    <property type="term" value="P:xanthophyll cycle"/>
    <property type="evidence" value="ECO:0007669"/>
    <property type="project" value="InterPro"/>
</dbReference>
<dbReference type="InParanoid" id="A0A2V0NNX6"/>
<dbReference type="InterPro" id="IPR012674">
    <property type="entry name" value="Calycin"/>
</dbReference>
<gene>
    <name evidence="4" type="ORF">Rsub_00924</name>
</gene>
<sequence>MLQARPLSSGTRQLNTLRCQRRTVTVAAAKPRQQPGQRRGGGDSEAPPPPKQQQQQQPQPAFRAAQRAAAALCAAAAIALAPLPGAPLGLIDPAVAADAGKVGTCLLSKCQTALARCLADGQCVQNLVCLNLCNGAADETACQIRCGDQYGDAAIDTFNSCAVSEQKCVPQRVDENLFPVPPDSALDPEFDLSGLTGRWFITAGLNPLFDIFDCQEHFFANPEPGHMKAQINWRISKPRGDFQTRSTIQNFVQDETRPGILYNHGNEYLHYEDDWYIIASKPESYVFVYYRGNNDAWRGYGGAVVYTRDRQLPAEIIPELKEAAAKVGRDWKDFVVTDNTCGPHPPPQPLLKEVEADVERVEEAAAMQLRSFGKGFTVLEDRLSSELAAEERELARDLREFERLVEKAEKSAAEKVRQEEALVVEEVESLWSKLTGLLRGGGGS</sequence>
<name>A0A2V0NNX6_9CHLO</name>
<evidence type="ECO:0000313" key="4">
    <source>
        <dbReference type="EMBL" id="GBF88212.1"/>
    </source>
</evidence>
<dbReference type="EMBL" id="BDRX01000004">
    <property type="protein sequence ID" value="GBF88212.1"/>
    <property type="molecule type" value="Genomic_DNA"/>
</dbReference>
<dbReference type="SUPFAM" id="SSF50814">
    <property type="entry name" value="Lipocalins"/>
    <property type="match status" value="1"/>
</dbReference>